<keyword evidence="2" id="KW-0418">Kinase</keyword>
<reference evidence="2 3" key="1">
    <citation type="submission" date="2016-07" db="EMBL/GenBank/DDBJ databases">
        <title>Pervasive Adenine N6-methylation of Active Genes in Fungi.</title>
        <authorList>
            <consortium name="DOE Joint Genome Institute"/>
            <person name="Mondo S.J."/>
            <person name="Dannebaum R.O."/>
            <person name="Kuo R.C."/>
            <person name="Labutti K."/>
            <person name="Haridas S."/>
            <person name="Kuo A."/>
            <person name="Salamov A."/>
            <person name="Ahrendt S.R."/>
            <person name="Lipzen A."/>
            <person name="Sullivan W."/>
            <person name="Andreopoulos W.B."/>
            <person name="Clum A."/>
            <person name="Lindquist E."/>
            <person name="Daum C."/>
            <person name="Ramamoorthy G.K."/>
            <person name="Gryganskyi A."/>
            <person name="Culley D."/>
            <person name="Magnuson J.K."/>
            <person name="James T.Y."/>
            <person name="O'Malley M.A."/>
            <person name="Stajich J.E."/>
            <person name="Spatafora J.W."/>
            <person name="Visel A."/>
            <person name="Grigoriev I.V."/>
        </authorList>
    </citation>
    <scope>NUCLEOTIDE SEQUENCE [LARGE SCALE GENOMIC DNA]</scope>
    <source>
        <strain evidence="2 3">JEL800</strain>
    </source>
</reference>
<dbReference type="CDD" id="cd00180">
    <property type="entry name" value="PKc"/>
    <property type="match status" value="1"/>
</dbReference>
<dbReference type="GO" id="GO:0005524">
    <property type="term" value="F:ATP binding"/>
    <property type="evidence" value="ECO:0007669"/>
    <property type="project" value="InterPro"/>
</dbReference>
<dbReference type="SMART" id="SM00220">
    <property type="entry name" value="S_TKc"/>
    <property type="match status" value="1"/>
</dbReference>
<feature type="domain" description="Protein kinase" evidence="1">
    <location>
        <begin position="310"/>
        <end position="603"/>
    </location>
</feature>
<dbReference type="InterPro" id="IPR011009">
    <property type="entry name" value="Kinase-like_dom_sf"/>
</dbReference>
<evidence type="ECO:0000259" key="1">
    <source>
        <dbReference type="PROSITE" id="PS50011"/>
    </source>
</evidence>
<dbReference type="Proteomes" id="UP000193642">
    <property type="component" value="Unassembled WGS sequence"/>
</dbReference>
<dbReference type="AlphaFoldDB" id="A0A1Y2D078"/>
<dbReference type="SUPFAM" id="SSF56112">
    <property type="entry name" value="Protein kinase-like (PK-like)"/>
    <property type="match status" value="1"/>
</dbReference>
<dbReference type="PROSITE" id="PS50011">
    <property type="entry name" value="PROTEIN_KINASE_DOM"/>
    <property type="match status" value="1"/>
</dbReference>
<organism evidence="2 3">
    <name type="scientific">Rhizoclosmatium globosum</name>
    <dbReference type="NCBI Taxonomy" id="329046"/>
    <lineage>
        <taxon>Eukaryota</taxon>
        <taxon>Fungi</taxon>
        <taxon>Fungi incertae sedis</taxon>
        <taxon>Chytridiomycota</taxon>
        <taxon>Chytridiomycota incertae sedis</taxon>
        <taxon>Chytridiomycetes</taxon>
        <taxon>Chytridiales</taxon>
        <taxon>Chytriomycetaceae</taxon>
        <taxon>Rhizoclosmatium</taxon>
    </lineage>
</organism>
<dbReference type="OrthoDB" id="10252171at2759"/>
<keyword evidence="3" id="KW-1185">Reference proteome</keyword>
<gene>
    <name evidence="2" type="ORF">BCR33DRAFT_733330</name>
</gene>
<dbReference type="STRING" id="329046.A0A1Y2D078"/>
<name>A0A1Y2D078_9FUNG</name>
<dbReference type="PROSITE" id="PS00108">
    <property type="entry name" value="PROTEIN_KINASE_ST"/>
    <property type="match status" value="1"/>
</dbReference>
<comment type="caution">
    <text evidence="2">The sequence shown here is derived from an EMBL/GenBank/DDBJ whole genome shotgun (WGS) entry which is preliminary data.</text>
</comment>
<dbReference type="GO" id="GO:0044773">
    <property type="term" value="P:mitotic DNA damage checkpoint signaling"/>
    <property type="evidence" value="ECO:0007669"/>
    <property type="project" value="TreeGrafter"/>
</dbReference>
<dbReference type="Pfam" id="PF00069">
    <property type="entry name" value="Pkinase"/>
    <property type="match status" value="1"/>
</dbReference>
<accession>A0A1Y2D078</accession>
<proteinExistence type="predicted"/>
<dbReference type="InterPro" id="IPR000719">
    <property type="entry name" value="Prot_kinase_dom"/>
</dbReference>
<dbReference type="PANTHER" id="PTHR44167">
    <property type="entry name" value="OVARIAN-SPECIFIC SERINE/THREONINE-PROTEIN KINASE LOK-RELATED"/>
    <property type="match status" value="1"/>
</dbReference>
<evidence type="ECO:0000313" key="3">
    <source>
        <dbReference type="Proteomes" id="UP000193642"/>
    </source>
</evidence>
<dbReference type="EMBL" id="MCGO01000003">
    <property type="protein sequence ID" value="ORY52683.1"/>
    <property type="molecule type" value="Genomic_DNA"/>
</dbReference>
<dbReference type="Gene3D" id="1.10.510.10">
    <property type="entry name" value="Transferase(Phosphotransferase) domain 1"/>
    <property type="match status" value="1"/>
</dbReference>
<dbReference type="Gene3D" id="3.30.200.20">
    <property type="entry name" value="Phosphorylase Kinase, domain 1"/>
    <property type="match status" value="1"/>
</dbReference>
<evidence type="ECO:0000313" key="2">
    <source>
        <dbReference type="EMBL" id="ORY52683.1"/>
    </source>
</evidence>
<keyword evidence="2" id="KW-0808">Transferase</keyword>
<sequence length="604" mass="66981">MTRRKATIGFSAMVIVISATSSFIHSKSYLPLNSKATDPEPNTLNNTTYFFNFNSPTFPASTKASHDLLHRRSKFDLKQSQFLARLGKILPQSHSLATLIRAKLTEQERIDSYQKLTKFIKLLATIQNKESSPLRVPEPGLDTFILNAVISTHSPFVSRHLGDGISRTPNFECSFMDALLNSNTTTTFLAKRKLLKIDQPETHSSVQPSLPTPSSCRPEARKDSFSWLFSTQRLDLQSKSNSIHQKNKQPKIPLLPQLPLPTGQYPSLNLLATPIQTTGPKLSWLETQAQTLISSAFCESNHYFGPNMQYQIIAIAGLGGNGAVLSAKDCYRNTKVAIKVVAKQTIGLLHHFPNEFCILRDLMVRSSWSPSILRMLGAWEDRLFFYLVTELVESPNPSYSATSGIYIQSMGRCIPYLRGSADMLGMVGQGPIQLHLVKSLFLKCVFAVQTLHNCGYYHGDIKLSNFLVDSGAEIRVLLADFGFTQELGVAPEVYGTPQMTAPEFLRGFGLGKKSGVKADVFALGLVLFQLLSPMRFVPKIQLIVQTGGIDFAGMQNISEDGMVPLNSNEGFEGLLLQDLLNGLLQVNPAKRFDLLQILAHPWLV</sequence>
<protein>
    <submittedName>
        <fullName evidence="2">Kinase-like protein</fullName>
    </submittedName>
</protein>
<dbReference type="GO" id="GO:0004674">
    <property type="term" value="F:protein serine/threonine kinase activity"/>
    <property type="evidence" value="ECO:0007669"/>
    <property type="project" value="TreeGrafter"/>
</dbReference>
<dbReference type="InterPro" id="IPR008271">
    <property type="entry name" value="Ser/Thr_kinase_AS"/>
</dbReference>
<dbReference type="PANTHER" id="PTHR44167:SF30">
    <property type="entry name" value="PHOSPHORYLASE KINASE"/>
    <property type="match status" value="1"/>
</dbReference>
<dbReference type="GO" id="GO:0005634">
    <property type="term" value="C:nucleus"/>
    <property type="evidence" value="ECO:0007669"/>
    <property type="project" value="TreeGrafter"/>
</dbReference>